<comment type="caution">
    <text evidence="1">The sequence shown here is derived from an EMBL/GenBank/DDBJ whole genome shotgun (WGS) entry which is preliminary data.</text>
</comment>
<name>A0A3A1QYB8_9BACI</name>
<dbReference type="AlphaFoldDB" id="A0A3A1QYB8"/>
<protein>
    <submittedName>
        <fullName evidence="1">Uncharacterized protein</fullName>
    </submittedName>
</protein>
<dbReference type="Proteomes" id="UP000265801">
    <property type="component" value="Unassembled WGS sequence"/>
</dbReference>
<accession>A0A3A1QYB8</accession>
<sequence>MAVFGLGRSFLISPVSSYVAAKAVFAYIVAFGKSQMPDFPLYSKVLLSKKNEQLCSFLLTGDFYGD</sequence>
<evidence type="ECO:0000313" key="2">
    <source>
        <dbReference type="Proteomes" id="UP000265801"/>
    </source>
</evidence>
<dbReference type="RefSeq" id="WP_119546958.1">
    <property type="nucleotide sequence ID" value="NZ_QXIR01000013.1"/>
</dbReference>
<gene>
    <name evidence="1" type="ORF">D3H55_10975</name>
</gene>
<dbReference type="EMBL" id="QXIR01000013">
    <property type="protein sequence ID" value="RIW33600.1"/>
    <property type="molecule type" value="Genomic_DNA"/>
</dbReference>
<proteinExistence type="predicted"/>
<reference evidence="1 2" key="1">
    <citation type="submission" date="2018-09" db="EMBL/GenBank/DDBJ databases">
        <title>Bacillus saliacetes sp. nov., isolated from Thai shrimp paste (Ka-pi).</title>
        <authorList>
            <person name="Daroonpunt R."/>
            <person name="Tanasupawat S."/>
            <person name="Yiamsombut S."/>
        </authorList>
    </citation>
    <scope>NUCLEOTIDE SEQUENCE [LARGE SCALE GENOMIC DNA]</scope>
    <source>
        <strain evidence="1 2">SKP7-4</strain>
    </source>
</reference>
<organism evidence="1 2">
    <name type="scientific">Bacillus salacetis</name>
    <dbReference type="NCBI Taxonomy" id="2315464"/>
    <lineage>
        <taxon>Bacteria</taxon>
        <taxon>Bacillati</taxon>
        <taxon>Bacillota</taxon>
        <taxon>Bacilli</taxon>
        <taxon>Bacillales</taxon>
        <taxon>Bacillaceae</taxon>
        <taxon>Bacillus</taxon>
    </lineage>
</organism>
<keyword evidence="2" id="KW-1185">Reference proteome</keyword>
<evidence type="ECO:0000313" key="1">
    <source>
        <dbReference type="EMBL" id="RIW33600.1"/>
    </source>
</evidence>